<protein>
    <submittedName>
        <fullName evidence="2">Uncharacterized protein</fullName>
    </submittedName>
</protein>
<sequence>MASGVEVHVGGSTPLRGAEVTVCVRPTCRSARFPPGDLAARTVHVAQPAIDSTRPVRLRITGRTADGHSLGGSTEVTVTPVRDAPNGPTCGPVGYFAHVTVEG</sequence>
<dbReference type="AlphaFoldDB" id="A0A3M9M599"/>
<evidence type="ECO:0000313" key="2">
    <source>
        <dbReference type="EMBL" id="RNI20345.1"/>
    </source>
</evidence>
<gene>
    <name evidence="2" type="ORF">EFY87_15490</name>
</gene>
<evidence type="ECO:0000313" key="3">
    <source>
        <dbReference type="Proteomes" id="UP000271678"/>
    </source>
</evidence>
<accession>A0A3M9M599</accession>
<organism evidence="2 3">
    <name type="scientific">Flexivirga caeni</name>
    <dbReference type="NCBI Taxonomy" id="2294115"/>
    <lineage>
        <taxon>Bacteria</taxon>
        <taxon>Bacillati</taxon>
        <taxon>Actinomycetota</taxon>
        <taxon>Actinomycetes</taxon>
        <taxon>Micrococcales</taxon>
        <taxon>Dermacoccaceae</taxon>
        <taxon>Flexivirga</taxon>
    </lineage>
</organism>
<comment type="caution">
    <text evidence="2">The sequence shown here is derived from an EMBL/GenBank/DDBJ whole genome shotgun (WGS) entry which is preliminary data.</text>
</comment>
<feature type="region of interest" description="Disordered" evidence="1">
    <location>
        <begin position="64"/>
        <end position="85"/>
    </location>
</feature>
<keyword evidence="3" id="KW-1185">Reference proteome</keyword>
<evidence type="ECO:0000256" key="1">
    <source>
        <dbReference type="SAM" id="MobiDB-lite"/>
    </source>
</evidence>
<reference evidence="2 3" key="1">
    <citation type="submission" date="2018-11" db="EMBL/GenBank/DDBJ databases">
        <title>Draft genome of Simplicispira Flexivirga sp. BO-16.</title>
        <authorList>
            <person name="Im W.T."/>
        </authorList>
    </citation>
    <scope>NUCLEOTIDE SEQUENCE [LARGE SCALE GENOMIC DNA]</scope>
    <source>
        <strain evidence="2 3">BO-16</strain>
    </source>
</reference>
<dbReference type="EMBL" id="RJJQ01000017">
    <property type="protein sequence ID" value="RNI20345.1"/>
    <property type="molecule type" value="Genomic_DNA"/>
</dbReference>
<dbReference type="RefSeq" id="WP_123272381.1">
    <property type="nucleotide sequence ID" value="NZ_RJJQ01000017.1"/>
</dbReference>
<dbReference type="Proteomes" id="UP000271678">
    <property type="component" value="Unassembled WGS sequence"/>
</dbReference>
<proteinExistence type="predicted"/>
<name>A0A3M9M599_9MICO</name>